<dbReference type="PATRIC" id="fig|1227453.3.peg.4191"/>
<reference evidence="2 3" key="1">
    <citation type="journal article" date="2014" name="PLoS Genet.">
        <title>Phylogenetically driven sequencing of extremely halophilic archaea reveals strategies for static and dynamic osmo-response.</title>
        <authorList>
            <person name="Becker E.A."/>
            <person name="Seitzer P.M."/>
            <person name="Tritt A."/>
            <person name="Larsen D."/>
            <person name="Krusor M."/>
            <person name="Yao A.I."/>
            <person name="Wu D."/>
            <person name="Madern D."/>
            <person name="Eisen J.A."/>
            <person name="Darling A.E."/>
            <person name="Facciotti M.T."/>
        </authorList>
    </citation>
    <scope>NUCLEOTIDE SEQUENCE [LARGE SCALE GENOMIC DNA]</scope>
    <source>
        <strain evidence="3">ATCC 49778 / DSM 6131 / JCM 7785 / NBRC 101032 / NCIMB 13157 / TR-1</strain>
    </source>
</reference>
<name>M0L1R1_HALJT</name>
<dbReference type="EMBL" id="AOLY01000048">
    <property type="protein sequence ID" value="EMA27008.1"/>
    <property type="molecule type" value="Genomic_DNA"/>
</dbReference>
<accession>M0L1R1</accession>
<feature type="region of interest" description="Disordered" evidence="1">
    <location>
        <begin position="30"/>
        <end position="56"/>
    </location>
</feature>
<comment type="caution">
    <text evidence="2">The sequence shown here is derived from an EMBL/GenBank/DDBJ whole genome shotgun (WGS) entry which is preliminary data.</text>
</comment>
<protein>
    <submittedName>
        <fullName evidence="2">Uncharacterized protein</fullName>
    </submittedName>
</protein>
<gene>
    <name evidence="2" type="ORF">C444_21331</name>
</gene>
<sequence>MSRLKRIQDSLTSVVDIICEFVVAVESGGPGETVHRTTADENCDPVGHQTKSTKGNRRNTLNSIWADRPM</sequence>
<keyword evidence="3" id="KW-1185">Reference proteome</keyword>
<dbReference type="AlphaFoldDB" id="M0L1R1"/>
<organism evidence="2 3">
    <name type="scientific">Haloarcula japonica (strain ATCC 49778 / DSM 6131 / JCM 7785 / NBRC 101032 / NCIMB 13157 / TR-1)</name>
    <dbReference type="NCBI Taxonomy" id="1227453"/>
    <lineage>
        <taxon>Archaea</taxon>
        <taxon>Methanobacteriati</taxon>
        <taxon>Methanobacteriota</taxon>
        <taxon>Stenosarchaea group</taxon>
        <taxon>Halobacteria</taxon>
        <taxon>Halobacteriales</taxon>
        <taxon>Haloarculaceae</taxon>
        <taxon>Haloarcula</taxon>
    </lineage>
</organism>
<evidence type="ECO:0000256" key="1">
    <source>
        <dbReference type="SAM" id="MobiDB-lite"/>
    </source>
</evidence>
<evidence type="ECO:0000313" key="2">
    <source>
        <dbReference type="EMBL" id="EMA27008.1"/>
    </source>
</evidence>
<proteinExistence type="predicted"/>
<dbReference type="Proteomes" id="UP000011524">
    <property type="component" value="Unassembled WGS sequence"/>
</dbReference>
<evidence type="ECO:0000313" key="3">
    <source>
        <dbReference type="Proteomes" id="UP000011524"/>
    </source>
</evidence>